<dbReference type="RefSeq" id="WP_207688861.1">
    <property type="nucleotide sequence ID" value="NZ_CP061799.1"/>
</dbReference>
<dbReference type="Proteomes" id="UP000663720">
    <property type="component" value="Chromosome"/>
</dbReference>
<dbReference type="AlphaFoldDB" id="A0A975GJ31"/>
<dbReference type="PROSITE" id="PS51257">
    <property type="entry name" value="PROKAR_LIPOPROTEIN"/>
    <property type="match status" value="1"/>
</dbReference>
<keyword evidence="2" id="KW-1185">Reference proteome</keyword>
<evidence type="ECO:0000313" key="2">
    <source>
        <dbReference type="Proteomes" id="UP000663720"/>
    </source>
</evidence>
<dbReference type="KEGG" id="dli:dnl_54020"/>
<reference evidence="1" key="1">
    <citation type="journal article" date="2021" name="Microb. Physiol.">
        <title>Proteogenomic Insights into the Physiology of Marine, Sulfate-Reducing, Filamentous Desulfonema limicola and Desulfonema magnum.</title>
        <authorList>
            <person name="Schnaars V."/>
            <person name="Wohlbrand L."/>
            <person name="Scheve S."/>
            <person name="Hinrichs C."/>
            <person name="Reinhardt R."/>
            <person name="Rabus R."/>
        </authorList>
    </citation>
    <scope>NUCLEOTIDE SEQUENCE</scope>
    <source>
        <strain evidence="1">5ac10</strain>
    </source>
</reference>
<dbReference type="Gene3D" id="3.30.1330.60">
    <property type="entry name" value="OmpA-like domain"/>
    <property type="match status" value="1"/>
</dbReference>
<organism evidence="1 2">
    <name type="scientific">Desulfonema limicola</name>
    <dbReference type="NCBI Taxonomy" id="45656"/>
    <lineage>
        <taxon>Bacteria</taxon>
        <taxon>Pseudomonadati</taxon>
        <taxon>Thermodesulfobacteriota</taxon>
        <taxon>Desulfobacteria</taxon>
        <taxon>Desulfobacterales</taxon>
        <taxon>Desulfococcaceae</taxon>
        <taxon>Desulfonema</taxon>
    </lineage>
</organism>
<dbReference type="EMBL" id="CP061799">
    <property type="protein sequence ID" value="QTA83009.1"/>
    <property type="molecule type" value="Genomic_DNA"/>
</dbReference>
<sequence>MKNIKKALPYFLFIILGVYGCTASLTRQQNEVLIEILDILSITITETEDILKNNTDPTNMYVDILDKLIFMKELIQEIKNGNEPYDEEVIFKYSTKIKEIEANIKNALDKVFSSDVFFGLGKYKISDFSDEGKKSLDEFTQTIIDSQLKNFRKLFPNQTLIIVIKVIGYADETPIGPELYEILIKEIDQPLPLEPHEQKKILNNRLSFLRARSIFEYIKMQMQTMNQMENIIIGQPDIQGFGEALPYPSGSVDPPYQSQDERRRICKIYSKINIDSQ</sequence>
<evidence type="ECO:0000313" key="1">
    <source>
        <dbReference type="EMBL" id="QTA83009.1"/>
    </source>
</evidence>
<dbReference type="InterPro" id="IPR036737">
    <property type="entry name" value="OmpA-like_sf"/>
</dbReference>
<protein>
    <recommendedName>
        <fullName evidence="3">Lipoprotein</fullName>
    </recommendedName>
</protein>
<gene>
    <name evidence="1" type="ORF">dnl_54020</name>
</gene>
<accession>A0A975GJ31</accession>
<proteinExistence type="predicted"/>
<name>A0A975GJ31_9BACT</name>
<evidence type="ECO:0008006" key="3">
    <source>
        <dbReference type="Google" id="ProtNLM"/>
    </source>
</evidence>